<proteinExistence type="predicted"/>
<dbReference type="RefSeq" id="WP_316027026.1">
    <property type="nucleotide sequence ID" value="NZ_JAWDIO010000002.1"/>
</dbReference>
<dbReference type="Pfam" id="PF11446">
    <property type="entry name" value="DUF2897"/>
    <property type="match status" value="1"/>
</dbReference>
<dbReference type="EMBL" id="JAWDIO010000002">
    <property type="protein sequence ID" value="MDU0355490.1"/>
    <property type="molecule type" value="Genomic_DNA"/>
</dbReference>
<protein>
    <submittedName>
        <fullName evidence="2">DUF2897 family protein</fullName>
    </submittedName>
</protein>
<sequence length="51" mass="5832">MNIWLVIGIIVLILGFIIGNILLLQQTSKNKLPKVTKDNNASYDRFEDKDD</sequence>
<evidence type="ECO:0000256" key="1">
    <source>
        <dbReference type="SAM" id="Phobius"/>
    </source>
</evidence>
<evidence type="ECO:0000313" key="3">
    <source>
        <dbReference type="Proteomes" id="UP001247805"/>
    </source>
</evidence>
<reference evidence="2 3" key="1">
    <citation type="submission" date="2023-10" db="EMBL/GenBank/DDBJ databases">
        <title>Glaciecola aquimarina strain GGW-M5 nov., isolated from a coastal seawater.</title>
        <authorList>
            <person name="Bayburt H."/>
            <person name="Kim J.M."/>
            <person name="Choi B.J."/>
            <person name="Jeon C.O."/>
        </authorList>
    </citation>
    <scope>NUCLEOTIDE SEQUENCE [LARGE SCALE GENOMIC DNA]</scope>
    <source>
        <strain evidence="2 3">KCTC 32108</strain>
    </source>
</reference>
<keyword evidence="3" id="KW-1185">Reference proteome</keyword>
<accession>A0ABU3SZR3</accession>
<dbReference type="InterPro" id="IPR021550">
    <property type="entry name" value="DUF2897"/>
</dbReference>
<gene>
    <name evidence="2" type="ORF">RS130_17715</name>
</gene>
<organism evidence="2 3">
    <name type="scientific">Paraglaciecola aquimarina</name>
    <dbReference type="NCBI Taxonomy" id="1235557"/>
    <lineage>
        <taxon>Bacteria</taxon>
        <taxon>Pseudomonadati</taxon>
        <taxon>Pseudomonadota</taxon>
        <taxon>Gammaproteobacteria</taxon>
        <taxon>Alteromonadales</taxon>
        <taxon>Alteromonadaceae</taxon>
        <taxon>Paraglaciecola</taxon>
    </lineage>
</organism>
<keyword evidence="1" id="KW-0812">Transmembrane</keyword>
<evidence type="ECO:0000313" key="2">
    <source>
        <dbReference type="EMBL" id="MDU0355490.1"/>
    </source>
</evidence>
<dbReference type="Proteomes" id="UP001247805">
    <property type="component" value="Unassembled WGS sequence"/>
</dbReference>
<name>A0ABU3SZR3_9ALTE</name>
<comment type="caution">
    <text evidence="2">The sequence shown here is derived from an EMBL/GenBank/DDBJ whole genome shotgun (WGS) entry which is preliminary data.</text>
</comment>
<feature type="transmembrane region" description="Helical" evidence="1">
    <location>
        <begin position="6"/>
        <end position="24"/>
    </location>
</feature>
<keyword evidence="1" id="KW-1133">Transmembrane helix</keyword>
<keyword evidence="1" id="KW-0472">Membrane</keyword>